<dbReference type="PANTHER" id="PTHR33376:SF5">
    <property type="entry name" value="EXTRACYTOPLASMIC SOLUTE RECEPTOR PROTEIN"/>
    <property type="match status" value="1"/>
</dbReference>
<dbReference type="Gene3D" id="3.40.190.170">
    <property type="entry name" value="Bacterial extracellular solute-binding protein, family 7"/>
    <property type="match status" value="1"/>
</dbReference>
<organism evidence="2 3">
    <name type="scientific">Neptuniibacter pectenicola</name>
    <dbReference type="NCBI Taxonomy" id="1806669"/>
    <lineage>
        <taxon>Bacteria</taxon>
        <taxon>Pseudomonadati</taxon>
        <taxon>Pseudomonadota</taxon>
        <taxon>Gammaproteobacteria</taxon>
        <taxon>Oceanospirillales</taxon>
        <taxon>Oceanospirillaceae</taxon>
        <taxon>Neptuniibacter</taxon>
    </lineage>
</organism>
<keyword evidence="3" id="KW-1185">Reference proteome</keyword>
<keyword evidence="1" id="KW-0732">Signal</keyword>
<sequence>MNSGRVVFTFVFLLFISGCTEQSEPEVYRWDIQSQAVATTTSYLEIQNFVKSIEAMSAGRLIITPHPAGELAHGSDIYTAVSENRIQMGNGWPNWWSAQHPAWAVMNSGPFDFMNIDASMMFFYEKGGIELANELSIPQGVLWRPAWWAGMEFGLVSNEPITGLDDLKGKKVRIGPGLPSEVLVKASQSMAIPLVPEEIKPSLESGHIDAVEWTTSTGIIDLGLMEISAYGIVPAIWQPSVLADFLINKEAYDALPNDLQAILESAIKSYALTTTLKAKVNDIAALTILEDHGMTLQKWSPSDIERWRVAATALTTQYKQKDDFSRRLIDSKQKFKQEFDYYYQYFGPYE</sequence>
<dbReference type="PROSITE" id="PS51257">
    <property type="entry name" value="PROKAR_LIPOPROTEIN"/>
    <property type="match status" value="1"/>
</dbReference>
<name>A0ABU9TN14_9GAMM</name>
<evidence type="ECO:0000313" key="3">
    <source>
        <dbReference type="Proteomes" id="UP001449225"/>
    </source>
</evidence>
<dbReference type="NCBIfam" id="NF037995">
    <property type="entry name" value="TRAP_S1"/>
    <property type="match status" value="1"/>
</dbReference>
<dbReference type="Pfam" id="PF03480">
    <property type="entry name" value="DctP"/>
    <property type="match status" value="1"/>
</dbReference>
<reference evidence="2 3" key="1">
    <citation type="submission" date="2024-03" db="EMBL/GenBank/DDBJ databases">
        <title>Community enrichment and isolation of bacterial strains for fucoidan degradation.</title>
        <authorList>
            <person name="Sichert A."/>
        </authorList>
    </citation>
    <scope>NUCLEOTIDE SEQUENCE [LARGE SCALE GENOMIC DNA]</scope>
    <source>
        <strain evidence="2 3">AS76</strain>
    </source>
</reference>
<dbReference type="Proteomes" id="UP001449225">
    <property type="component" value="Unassembled WGS sequence"/>
</dbReference>
<accession>A0ABU9TN14</accession>
<dbReference type="EMBL" id="JBBMRA010000001">
    <property type="protein sequence ID" value="MEM5535104.1"/>
    <property type="molecule type" value="Genomic_DNA"/>
</dbReference>
<evidence type="ECO:0000256" key="1">
    <source>
        <dbReference type="ARBA" id="ARBA00022729"/>
    </source>
</evidence>
<dbReference type="InterPro" id="IPR018389">
    <property type="entry name" value="DctP_fam"/>
</dbReference>
<dbReference type="InterPro" id="IPR038404">
    <property type="entry name" value="TRAP_DctP_sf"/>
</dbReference>
<evidence type="ECO:0000313" key="2">
    <source>
        <dbReference type="EMBL" id="MEM5535104.1"/>
    </source>
</evidence>
<protein>
    <submittedName>
        <fullName evidence="2">TRAP transporter substrate-binding protein DctP</fullName>
    </submittedName>
</protein>
<dbReference type="RefSeq" id="WP_342853517.1">
    <property type="nucleotide sequence ID" value="NZ_JBBMRA010000001.1"/>
</dbReference>
<dbReference type="PANTHER" id="PTHR33376">
    <property type="match status" value="1"/>
</dbReference>
<gene>
    <name evidence="2" type="primary">dctP</name>
    <name evidence="2" type="ORF">WNY58_01750</name>
</gene>
<dbReference type="Gene3D" id="3.40.190.10">
    <property type="entry name" value="Periplasmic binding protein-like II"/>
    <property type="match status" value="1"/>
</dbReference>
<comment type="caution">
    <text evidence="2">The sequence shown here is derived from an EMBL/GenBank/DDBJ whole genome shotgun (WGS) entry which is preliminary data.</text>
</comment>
<proteinExistence type="predicted"/>